<dbReference type="EMBL" id="JAULBC010000003">
    <property type="protein sequence ID" value="MEX6688167.1"/>
    <property type="molecule type" value="Genomic_DNA"/>
</dbReference>
<dbReference type="Proteomes" id="UP001560573">
    <property type="component" value="Unassembled WGS sequence"/>
</dbReference>
<feature type="transmembrane region" description="Helical" evidence="1">
    <location>
        <begin position="135"/>
        <end position="156"/>
    </location>
</feature>
<sequence>MLKGKISVSLYIGVGVPIPVPKPIVDALSSIEVTSSAGQASGFSLVFNFSSKSPLNTLLLLVGQAGPFVRTIVAVNINGTPNVLMDGMIVNHQLTPNVQTGESTFTVMGTDLTSLMGYIDFSGFPFPCMPAEARVLLILAKYAVFGIIPLVIPTLFMDIPIVTDKIPTQKGKDLAYIQQLANDNGYVFYLEPGPAVGTSVAYWGPEIKVGVPQPALNINMDAHTNIESLNFTFDASSKGIPLVFIQIQETRTPIPIPIPDLNPLQPPLGLIPPIDVQLDKLKDTAKLSPMQALALGVAQSSRTSDVVTANGTLNVVRYGHVLKSRGLVGVRGAGDAFDGLYFVKSVKHKIQRGTYTQDFTLTRNGLVSTVPKVPA</sequence>
<protein>
    <recommendedName>
        <fullName evidence="4">Phage protein D</fullName>
    </recommendedName>
</protein>
<evidence type="ECO:0008006" key="4">
    <source>
        <dbReference type="Google" id="ProtNLM"/>
    </source>
</evidence>
<evidence type="ECO:0000256" key="1">
    <source>
        <dbReference type="SAM" id="Phobius"/>
    </source>
</evidence>
<name>A0ABV3ZE77_9BACT</name>
<proteinExistence type="predicted"/>
<keyword evidence="1" id="KW-0472">Membrane</keyword>
<gene>
    <name evidence="2" type="ORF">QTN47_11710</name>
</gene>
<evidence type="ECO:0000313" key="2">
    <source>
        <dbReference type="EMBL" id="MEX6688167.1"/>
    </source>
</evidence>
<reference evidence="2 3" key="1">
    <citation type="submission" date="2023-07" db="EMBL/GenBank/DDBJ databases">
        <authorList>
            <person name="Lian W.-H."/>
        </authorList>
    </citation>
    <scope>NUCLEOTIDE SEQUENCE [LARGE SCALE GENOMIC DNA]</scope>
    <source>
        <strain evidence="2 3">SYSU DXS3180</strain>
    </source>
</reference>
<organism evidence="2 3">
    <name type="scientific">Danxiaibacter flavus</name>
    <dbReference type="NCBI Taxonomy" id="3049108"/>
    <lineage>
        <taxon>Bacteria</taxon>
        <taxon>Pseudomonadati</taxon>
        <taxon>Bacteroidota</taxon>
        <taxon>Chitinophagia</taxon>
        <taxon>Chitinophagales</taxon>
        <taxon>Chitinophagaceae</taxon>
        <taxon>Danxiaibacter</taxon>
    </lineage>
</organism>
<keyword evidence="3" id="KW-1185">Reference proteome</keyword>
<accession>A0ABV3ZE77</accession>
<evidence type="ECO:0000313" key="3">
    <source>
        <dbReference type="Proteomes" id="UP001560573"/>
    </source>
</evidence>
<comment type="caution">
    <text evidence="2">The sequence shown here is derived from an EMBL/GenBank/DDBJ whole genome shotgun (WGS) entry which is preliminary data.</text>
</comment>
<keyword evidence="1" id="KW-0812">Transmembrane</keyword>
<keyword evidence="1" id="KW-1133">Transmembrane helix</keyword>
<dbReference type="RefSeq" id="WP_369329575.1">
    <property type="nucleotide sequence ID" value="NZ_JAULBC010000003.1"/>
</dbReference>